<feature type="region of interest" description="Disordered" evidence="1">
    <location>
        <begin position="102"/>
        <end position="128"/>
    </location>
</feature>
<comment type="caution">
    <text evidence="3">The sequence shown here is derived from an EMBL/GenBank/DDBJ whole genome shotgun (WGS) entry which is preliminary data.</text>
</comment>
<proteinExistence type="predicted"/>
<evidence type="ECO:0000256" key="1">
    <source>
        <dbReference type="SAM" id="MobiDB-lite"/>
    </source>
</evidence>
<keyword evidence="2" id="KW-0732">Signal</keyword>
<dbReference type="AlphaFoldDB" id="A0AAW8JEE3"/>
<sequence>MKKLISMTMLTLGLSSFSHANQNLYALNSAESEAYLVNVQQGRGNQSICTYRSATRLFGVHQVQASMQNGCLRQVAYMATYDGGGILRVLGTSNRLSVKRMGYRPSTASTPSRTSGALNMQKTGCNNPNVSETFDPSTGEHTNCRTGKVTISPEIQMLKEKGLWNKK</sequence>
<name>A0AAW8JEE3_9GAMM</name>
<feature type="compositionally biased region" description="Polar residues" evidence="1">
    <location>
        <begin position="116"/>
        <end position="128"/>
    </location>
</feature>
<feature type="chain" id="PRO_5043690025" evidence="2">
    <location>
        <begin position="21"/>
        <end position="167"/>
    </location>
</feature>
<feature type="signal peptide" evidence="2">
    <location>
        <begin position="1"/>
        <end position="20"/>
    </location>
</feature>
<accession>A0AAW8JEE3</accession>
<evidence type="ECO:0000313" key="4">
    <source>
        <dbReference type="Proteomes" id="UP001243195"/>
    </source>
</evidence>
<dbReference type="EMBL" id="JAVIDA010000006">
    <property type="protein sequence ID" value="MDQ9071047.1"/>
    <property type="molecule type" value="Genomic_DNA"/>
</dbReference>
<feature type="compositionally biased region" description="Low complexity" evidence="1">
    <location>
        <begin position="104"/>
        <end position="115"/>
    </location>
</feature>
<gene>
    <name evidence="3" type="ORF">RFH51_06195</name>
</gene>
<organism evidence="3 4">
    <name type="scientific">Acinetobacter gerneri</name>
    <dbReference type="NCBI Taxonomy" id="202952"/>
    <lineage>
        <taxon>Bacteria</taxon>
        <taxon>Pseudomonadati</taxon>
        <taxon>Pseudomonadota</taxon>
        <taxon>Gammaproteobacteria</taxon>
        <taxon>Moraxellales</taxon>
        <taxon>Moraxellaceae</taxon>
        <taxon>Acinetobacter</taxon>
    </lineage>
</organism>
<dbReference type="RefSeq" id="WP_308955560.1">
    <property type="nucleotide sequence ID" value="NZ_JAVICY010000005.1"/>
</dbReference>
<evidence type="ECO:0000313" key="3">
    <source>
        <dbReference type="EMBL" id="MDQ9071047.1"/>
    </source>
</evidence>
<protein>
    <submittedName>
        <fullName evidence="3">Uncharacterized protein</fullName>
    </submittedName>
</protein>
<evidence type="ECO:0000256" key="2">
    <source>
        <dbReference type="SAM" id="SignalP"/>
    </source>
</evidence>
<reference evidence="3" key="1">
    <citation type="submission" date="2023-08" db="EMBL/GenBank/DDBJ databases">
        <title>Emergence of clinically-relevant ST2 carbapenem-resistant Acinetobacter baumannii strains in hospital sewages in Zhejiang, East of China.</title>
        <authorList>
            <person name="Kaichao C."/>
            <person name="Zhang R."/>
        </authorList>
    </citation>
    <scope>NUCLEOTIDE SEQUENCE</scope>
    <source>
        <strain evidence="3">M-SY-60</strain>
    </source>
</reference>
<dbReference type="Proteomes" id="UP001243195">
    <property type="component" value="Unassembled WGS sequence"/>
</dbReference>